<dbReference type="GO" id="GO:0006433">
    <property type="term" value="P:prolyl-tRNA aminoacylation"/>
    <property type="evidence" value="ECO:0007669"/>
    <property type="project" value="InterPro"/>
</dbReference>
<dbReference type="Gene3D" id="3.30.930.10">
    <property type="entry name" value="Bira Bifunctional Protein, Domain 2"/>
    <property type="match status" value="1"/>
</dbReference>
<organism evidence="2 3">
    <name type="scientific">Stratiformator vulcanicus</name>
    <dbReference type="NCBI Taxonomy" id="2527980"/>
    <lineage>
        <taxon>Bacteria</taxon>
        <taxon>Pseudomonadati</taxon>
        <taxon>Planctomycetota</taxon>
        <taxon>Planctomycetia</taxon>
        <taxon>Planctomycetales</taxon>
        <taxon>Planctomycetaceae</taxon>
        <taxon>Stratiformator</taxon>
    </lineage>
</organism>
<dbReference type="SUPFAM" id="SSF55681">
    <property type="entry name" value="Class II aaRS and biotin synthetases"/>
    <property type="match status" value="1"/>
</dbReference>
<dbReference type="EC" id="6.1.1.15" evidence="2"/>
<feature type="region of interest" description="Disordered" evidence="1">
    <location>
        <begin position="143"/>
        <end position="167"/>
    </location>
</feature>
<dbReference type="Proteomes" id="UP000317318">
    <property type="component" value="Chromosome"/>
</dbReference>
<dbReference type="GO" id="GO:0004827">
    <property type="term" value="F:proline-tRNA ligase activity"/>
    <property type="evidence" value="ECO:0007669"/>
    <property type="project" value="UniProtKB-EC"/>
</dbReference>
<protein>
    <submittedName>
        <fullName evidence="2">Proline--tRNA ligase</fullName>
        <ecNumber evidence="2">6.1.1.15</ecNumber>
    </submittedName>
</protein>
<keyword evidence="2" id="KW-0436">Ligase</keyword>
<gene>
    <name evidence="2" type="primary">proS_1</name>
    <name evidence="2" type="ORF">Pan189_32090</name>
</gene>
<dbReference type="InterPro" id="IPR045864">
    <property type="entry name" value="aa-tRNA-synth_II/BPL/LPL"/>
</dbReference>
<feature type="compositionally biased region" description="Basic and acidic residues" evidence="1">
    <location>
        <begin position="143"/>
        <end position="156"/>
    </location>
</feature>
<keyword evidence="3" id="KW-1185">Reference proteome</keyword>
<evidence type="ECO:0000313" key="3">
    <source>
        <dbReference type="Proteomes" id="UP000317318"/>
    </source>
</evidence>
<evidence type="ECO:0000313" key="2">
    <source>
        <dbReference type="EMBL" id="QDT38810.1"/>
    </source>
</evidence>
<dbReference type="GO" id="GO:0005737">
    <property type="term" value="C:cytoplasm"/>
    <property type="evidence" value="ECO:0007669"/>
    <property type="project" value="InterPro"/>
</dbReference>
<dbReference type="GO" id="GO:0005524">
    <property type="term" value="F:ATP binding"/>
    <property type="evidence" value="ECO:0007669"/>
    <property type="project" value="InterPro"/>
</dbReference>
<dbReference type="InterPro" id="IPR004499">
    <property type="entry name" value="Pro-tRNA-ligase_IIa_arc-type"/>
</dbReference>
<reference evidence="2 3" key="1">
    <citation type="submission" date="2019-02" db="EMBL/GenBank/DDBJ databases">
        <title>Deep-cultivation of Planctomycetes and their phenomic and genomic characterization uncovers novel biology.</title>
        <authorList>
            <person name="Wiegand S."/>
            <person name="Jogler M."/>
            <person name="Boedeker C."/>
            <person name="Pinto D."/>
            <person name="Vollmers J."/>
            <person name="Rivas-Marin E."/>
            <person name="Kohn T."/>
            <person name="Peeters S.H."/>
            <person name="Heuer A."/>
            <person name="Rast P."/>
            <person name="Oberbeckmann S."/>
            <person name="Bunk B."/>
            <person name="Jeske O."/>
            <person name="Meyerdierks A."/>
            <person name="Storesund J.E."/>
            <person name="Kallscheuer N."/>
            <person name="Luecker S."/>
            <person name="Lage O.M."/>
            <person name="Pohl T."/>
            <person name="Merkel B.J."/>
            <person name="Hornburger P."/>
            <person name="Mueller R.-W."/>
            <person name="Bruemmer F."/>
            <person name="Labrenz M."/>
            <person name="Spormann A.M."/>
            <person name="Op den Camp H."/>
            <person name="Overmann J."/>
            <person name="Amann R."/>
            <person name="Jetten M.S.M."/>
            <person name="Mascher T."/>
            <person name="Medema M.H."/>
            <person name="Devos D.P."/>
            <person name="Kaster A.-K."/>
            <person name="Ovreas L."/>
            <person name="Rohde M."/>
            <person name="Galperin M.Y."/>
            <person name="Jogler C."/>
        </authorList>
    </citation>
    <scope>NUCLEOTIDE SEQUENCE [LARGE SCALE GENOMIC DNA]</scope>
    <source>
        <strain evidence="2 3">Pan189</strain>
    </source>
</reference>
<name>A0A517R4M8_9PLAN</name>
<dbReference type="KEGG" id="svp:Pan189_32090"/>
<dbReference type="GO" id="GO:0017101">
    <property type="term" value="C:aminoacyl-tRNA synthetase multienzyme complex"/>
    <property type="evidence" value="ECO:0007669"/>
    <property type="project" value="TreeGrafter"/>
</dbReference>
<dbReference type="PANTHER" id="PTHR43382:SF2">
    <property type="entry name" value="BIFUNCTIONAL GLUTAMATE_PROLINE--TRNA LIGASE"/>
    <property type="match status" value="1"/>
</dbReference>
<dbReference type="AlphaFoldDB" id="A0A517R4M8"/>
<dbReference type="EMBL" id="CP036268">
    <property type="protein sequence ID" value="QDT38810.1"/>
    <property type="molecule type" value="Genomic_DNA"/>
</dbReference>
<proteinExistence type="predicted"/>
<accession>A0A517R4M8</accession>
<dbReference type="PANTHER" id="PTHR43382">
    <property type="entry name" value="PROLYL-TRNA SYNTHETASE"/>
    <property type="match status" value="1"/>
</dbReference>
<sequence length="167" mass="18482">MPKAPKNALPVTREQNYPEWYQQVIKAADMAEASPVRGCMVIKPWGYGLWENIQKALDAKFKATGHVNAYFPLFIPMSFLEKEAEHVEGFAKECAVVTHHRLEPKPDGSGVGVGRGVGEVVRHAAGLQGALVVSVILPGRDVRPNDETSRIRKPTDRNPWASTRRVS</sequence>
<evidence type="ECO:0000256" key="1">
    <source>
        <dbReference type="SAM" id="MobiDB-lite"/>
    </source>
</evidence>